<keyword evidence="3" id="KW-0812">Transmembrane</keyword>
<dbReference type="GO" id="GO:0007165">
    <property type="term" value="P:signal transduction"/>
    <property type="evidence" value="ECO:0007669"/>
    <property type="project" value="UniProtKB-KW"/>
</dbReference>
<organism evidence="5 6">
    <name type="scientific">Candidatus Manganitrophus noduliformans</name>
    <dbReference type="NCBI Taxonomy" id="2606439"/>
    <lineage>
        <taxon>Bacteria</taxon>
        <taxon>Pseudomonadati</taxon>
        <taxon>Nitrospirota</taxon>
        <taxon>Nitrospiria</taxon>
        <taxon>Candidatus Troglogloeales</taxon>
        <taxon>Candidatus Manganitrophaceae</taxon>
        <taxon>Candidatus Manganitrophus</taxon>
    </lineage>
</organism>
<name>A0A7X6DUZ9_9BACT</name>
<dbReference type="Pfam" id="PF00015">
    <property type="entry name" value="MCPsignal"/>
    <property type="match status" value="1"/>
</dbReference>
<evidence type="ECO:0000256" key="1">
    <source>
        <dbReference type="ARBA" id="ARBA00023224"/>
    </source>
</evidence>
<protein>
    <submittedName>
        <fullName evidence="5">Chemotaxis protein</fullName>
    </submittedName>
</protein>
<sequence>MTIGKKIIGGYAVVLVILVIVTATAFYSLSVIEEAYTNFIDVEAQAILAATTLQLEARNQTAQYRGLLLFPEDQSRFLNDLRDSSGQFNALVEGLRKLSVSEDGRRLIEEIAGIQKKLREAQERGVTLVQQGKRSEAVALSDKETLSLSVELREKSGQYIELQQKRLADGRADISRTLGRSTFLLMTASLLALISGLTIGVLLTRSITRQLREAIAQLSSSSAEILAMTTQVAAGAAETATAISETTTTVEEVKQTAQVASQKAKYVSETAQKASQSSQTGRRSVEGSIEGMGRIREQTESIAESIVRLSEQSQAIGEIIATVSDLAEQSNLLAVNASIEAAKAGEQGKGFAVVAQEVRSLAEQSKQATAQIRTILSDIQKATSGAVMATEQGSKAVEAGVAQSTEAGESIRVLAESIVEAAQASTQIAASSQQQLVGMDQVAMAMENIKQASTQNVASTKQAETAAQGLHELGQKLKHLLERQQV</sequence>
<evidence type="ECO:0000259" key="4">
    <source>
        <dbReference type="PROSITE" id="PS50111"/>
    </source>
</evidence>
<proteinExistence type="predicted"/>
<dbReference type="AlphaFoldDB" id="A0A7X6DUZ9"/>
<feature type="transmembrane region" description="Helical" evidence="3">
    <location>
        <begin position="183"/>
        <end position="203"/>
    </location>
</feature>
<keyword evidence="3" id="KW-0472">Membrane</keyword>
<keyword evidence="1 2" id="KW-0807">Transducer</keyword>
<feature type="transmembrane region" description="Helical" evidence="3">
    <location>
        <begin position="7"/>
        <end position="29"/>
    </location>
</feature>
<dbReference type="InterPro" id="IPR024478">
    <property type="entry name" value="HlyB_4HB_MCP"/>
</dbReference>
<dbReference type="SUPFAM" id="SSF58104">
    <property type="entry name" value="Methyl-accepting chemotaxis protein (MCP) signaling domain"/>
    <property type="match status" value="1"/>
</dbReference>
<dbReference type="PANTHER" id="PTHR32089:SF112">
    <property type="entry name" value="LYSOZYME-LIKE PROTEIN-RELATED"/>
    <property type="match status" value="1"/>
</dbReference>
<evidence type="ECO:0000256" key="2">
    <source>
        <dbReference type="PROSITE-ProRule" id="PRU00284"/>
    </source>
</evidence>
<keyword evidence="6" id="KW-1185">Reference proteome</keyword>
<accession>A0A7X6DUZ9</accession>
<dbReference type="Proteomes" id="UP000534783">
    <property type="component" value="Unassembled WGS sequence"/>
</dbReference>
<reference evidence="5 6" key="1">
    <citation type="journal article" date="2020" name="Nature">
        <title>Bacterial chemolithoautotrophy via manganese oxidation.</title>
        <authorList>
            <person name="Yu H."/>
            <person name="Leadbetter J.R."/>
        </authorList>
    </citation>
    <scope>NUCLEOTIDE SEQUENCE [LARGE SCALE GENOMIC DNA]</scope>
    <source>
        <strain evidence="5 6">Mn-1</strain>
    </source>
</reference>
<dbReference type="EMBL" id="VTOW01000007">
    <property type="protein sequence ID" value="NKE73443.1"/>
    <property type="molecule type" value="Genomic_DNA"/>
</dbReference>
<keyword evidence="3" id="KW-1133">Transmembrane helix</keyword>
<dbReference type="Gene3D" id="1.10.287.950">
    <property type="entry name" value="Methyl-accepting chemotaxis protein"/>
    <property type="match status" value="1"/>
</dbReference>
<dbReference type="GO" id="GO:0016020">
    <property type="term" value="C:membrane"/>
    <property type="evidence" value="ECO:0007669"/>
    <property type="project" value="InterPro"/>
</dbReference>
<comment type="caution">
    <text evidence="5">The sequence shown here is derived from an EMBL/GenBank/DDBJ whole genome shotgun (WGS) entry which is preliminary data.</text>
</comment>
<dbReference type="SMART" id="SM00283">
    <property type="entry name" value="MA"/>
    <property type="match status" value="1"/>
</dbReference>
<dbReference type="PROSITE" id="PS50111">
    <property type="entry name" value="CHEMOTAXIS_TRANSDUC_2"/>
    <property type="match status" value="1"/>
</dbReference>
<dbReference type="InterPro" id="IPR004089">
    <property type="entry name" value="MCPsignal_dom"/>
</dbReference>
<dbReference type="PANTHER" id="PTHR32089">
    <property type="entry name" value="METHYL-ACCEPTING CHEMOTAXIS PROTEIN MCPB"/>
    <property type="match status" value="1"/>
</dbReference>
<dbReference type="RefSeq" id="WP_168063400.1">
    <property type="nucleotide sequence ID" value="NZ_VTOW01000007.1"/>
</dbReference>
<gene>
    <name evidence="5" type="ORF">MNODULE_22035</name>
</gene>
<evidence type="ECO:0000313" key="5">
    <source>
        <dbReference type="EMBL" id="NKE73443.1"/>
    </source>
</evidence>
<evidence type="ECO:0000256" key="3">
    <source>
        <dbReference type="SAM" id="Phobius"/>
    </source>
</evidence>
<evidence type="ECO:0000313" key="6">
    <source>
        <dbReference type="Proteomes" id="UP000534783"/>
    </source>
</evidence>
<feature type="domain" description="Methyl-accepting transducer" evidence="4">
    <location>
        <begin position="214"/>
        <end position="450"/>
    </location>
</feature>
<dbReference type="Pfam" id="PF12729">
    <property type="entry name" value="4HB_MCP_1"/>
    <property type="match status" value="1"/>
</dbReference>